<dbReference type="GO" id="GO:0007052">
    <property type="term" value="P:mitotic spindle organization"/>
    <property type="evidence" value="ECO:0007669"/>
    <property type="project" value="TreeGrafter"/>
</dbReference>
<evidence type="ECO:0000256" key="6">
    <source>
        <dbReference type="ARBA" id="ARBA00023212"/>
    </source>
</evidence>
<dbReference type="PANTHER" id="PTHR47969:SF15">
    <property type="entry name" value="CHROMOSOME-ASSOCIATED KINESIN KIF4A-RELATED"/>
    <property type="match status" value="1"/>
</dbReference>
<dbReference type="GO" id="GO:0005875">
    <property type="term" value="C:microtubule associated complex"/>
    <property type="evidence" value="ECO:0007669"/>
    <property type="project" value="TreeGrafter"/>
</dbReference>
<reference evidence="11" key="1">
    <citation type="submission" date="2022-11" db="UniProtKB">
        <authorList>
            <consortium name="WormBaseParasite"/>
        </authorList>
    </citation>
    <scope>IDENTIFICATION</scope>
</reference>
<dbReference type="InterPro" id="IPR036961">
    <property type="entry name" value="Kinesin_motor_dom_sf"/>
</dbReference>
<protein>
    <recommendedName>
        <fullName evidence="8">Kinesin-like protein</fullName>
    </recommendedName>
</protein>
<evidence type="ECO:0000256" key="4">
    <source>
        <dbReference type="ARBA" id="ARBA00022840"/>
    </source>
</evidence>
<dbReference type="GO" id="GO:0003777">
    <property type="term" value="F:microtubule motor activity"/>
    <property type="evidence" value="ECO:0007669"/>
    <property type="project" value="InterPro"/>
</dbReference>
<dbReference type="GO" id="GO:0007018">
    <property type="term" value="P:microtubule-based movement"/>
    <property type="evidence" value="ECO:0007669"/>
    <property type="project" value="InterPro"/>
</dbReference>
<evidence type="ECO:0000313" key="11">
    <source>
        <dbReference type="WBParaSite" id="jg17415"/>
    </source>
</evidence>
<dbReference type="SUPFAM" id="SSF52540">
    <property type="entry name" value="P-loop containing nucleoside triphosphate hydrolases"/>
    <property type="match status" value="1"/>
</dbReference>
<keyword evidence="4 7" id="KW-0067">ATP-binding</keyword>
<dbReference type="AlphaFoldDB" id="A0A915D946"/>
<evidence type="ECO:0000256" key="2">
    <source>
        <dbReference type="ARBA" id="ARBA00022490"/>
    </source>
</evidence>
<dbReference type="GO" id="GO:0005874">
    <property type="term" value="C:microtubule"/>
    <property type="evidence" value="ECO:0007669"/>
    <property type="project" value="UniProtKB-KW"/>
</dbReference>
<dbReference type="PROSITE" id="PS50067">
    <property type="entry name" value="KINESIN_MOTOR_2"/>
    <property type="match status" value="1"/>
</dbReference>
<keyword evidence="7 8" id="KW-0505">Motor protein</keyword>
<dbReference type="PROSITE" id="PS00411">
    <property type="entry name" value="KINESIN_MOTOR_1"/>
    <property type="match status" value="1"/>
</dbReference>
<keyword evidence="8" id="KW-0493">Microtubule</keyword>
<dbReference type="PRINTS" id="PR00380">
    <property type="entry name" value="KINESINHEAVY"/>
</dbReference>
<proteinExistence type="inferred from homology"/>
<feature type="binding site" evidence="7">
    <location>
        <begin position="88"/>
        <end position="95"/>
    </location>
    <ligand>
        <name>ATP</name>
        <dbReference type="ChEBI" id="CHEBI:30616"/>
    </ligand>
</feature>
<dbReference type="InterPro" id="IPR027417">
    <property type="entry name" value="P-loop_NTPase"/>
</dbReference>
<evidence type="ECO:0000256" key="3">
    <source>
        <dbReference type="ARBA" id="ARBA00022741"/>
    </source>
</evidence>
<dbReference type="Gene3D" id="3.40.850.10">
    <property type="entry name" value="Kinesin motor domain"/>
    <property type="match status" value="1"/>
</dbReference>
<evidence type="ECO:0000259" key="9">
    <source>
        <dbReference type="PROSITE" id="PS50067"/>
    </source>
</evidence>
<evidence type="ECO:0000256" key="7">
    <source>
        <dbReference type="PROSITE-ProRule" id="PRU00283"/>
    </source>
</evidence>
<sequence>MAATTNKCTVRVAVRIRPQTVNQSQDDLDACTTVALSQSQIAVGVDKYFTFDHVFDERTGQEEVFERCVKQLVEGTFDGYNATILAYGQTGSGKTAAEHIFHGIVKRKAEAKEDNKVEPIFEVVVQFIELYNEEIIDLLTSGKSPAPIRIVEDLVKAEISLNGATKLPVRSIDEMLRILHRGAQHRTTMATNMNQTSSRSHAIFSVFVKQTRELENDADVVELCSQDTGVEFLSSKLHFVDLAGSERLKKTGATGDRAKESISINSGLLALETNSKLTRLLQDSLGGNSRTLMIACVSSSLTDHAETLNTLQYANRAKNISNKVVANQARKHRGREW</sequence>
<dbReference type="InterPro" id="IPR027640">
    <property type="entry name" value="Kinesin-like_fam"/>
</dbReference>
<dbReference type="PANTHER" id="PTHR47969">
    <property type="entry name" value="CHROMOSOME-ASSOCIATED KINESIN KIF4A-RELATED"/>
    <property type="match status" value="1"/>
</dbReference>
<evidence type="ECO:0000313" key="10">
    <source>
        <dbReference type="Proteomes" id="UP000887574"/>
    </source>
</evidence>
<dbReference type="Pfam" id="PF00225">
    <property type="entry name" value="Kinesin"/>
    <property type="match status" value="1"/>
</dbReference>
<evidence type="ECO:0000256" key="5">
    <source>
        <dbReference type="ARBA" id="ARBA00023054"/>
    </source>
</evidence>
<organism evidence="10 11">
    <name type="scientific">Ditylenchus dipsaci</name>
    <dbReference type="NCBI Taxonomy" id="166011"/>
    <lineage>
        <taxon>Eukaryota</taxon>
        <taxon>Metazoa</taxon>
        <taxon>Ecdysozoa</taxon>
        <taxon>Nematoda</taxon>
        <taxon>Chromadorea</taxon>
        <taxon>Rhabditida</taxon>
        <taxon>Tylenchina</taxon>
        <taxon>Tylenchomorpha</taxon>
        <taxon>Sphaerularioidea</taxon>
        <taxon>Anguinidae</taxon>
        <taxon>Anguininae</taxon>
        <taxon>Ditylenchus</taxon>
    </lineage>
</organism>
<dbReference type="InterPro" id="IPR001752">
    <property type="entry name" value="Kinesin_motor_dom"/>
</dbReference>
<dbReference type="InterPro" id="IPR019821">
    <property type="entry name" value="Kinesin_motor_CS"/>
</dbReference>
<dbReference type="GO" id="GO:0051231">
    <property type="term" value="P:spindle elongation"/>
    <property type="evidence" value="ECO:0007669"/>
    <property type="project" value="TreeGrafter"/>
</dbReference>
<dbReference type="WBParaSite" id="jg17415">
    <property type="protein sequence ID" value="jg17415"/>
    <property type="gene ID" value="jg17415"/>
</dbReference>
<keyword evidence="10" id="KW-1185">Reference proteome</keyword>
<accession>A0A915D946</accession>
<keyword evidence="5" id="KW-0175">Coiled coil</keyword>
<comment type="similarity">
    <text evidence="7 8">Belongs to the TRAFAC class myosin-kinesin ATPase superfamily. Kinesin family.</text>
</comment>
<evidence type="ECO:0000256" key="8">
    <source>
        <dbReference type="RuleBase" id="RU000394"/>
    </source>
</evidence>
<comment type="subcellular location">
    <subcellularLocation>
        <location evidence="1">Cytoplasm</location>
        <location evidence="1">Cytoskeleton</location>
    </subcellularLocation>
</comment>
<dbReference type="GO" id="GO:0008017">
    <property type="term" value="F:microtubule binding"/>
    <property type="evidence" value="ECO:0007669"/>
    <property type="project" value="InterPro"/>
</dbReference>
<dbReference type="Proteomes" id="UP000887574">
    <property type="component" value="Unplaced"/>
</dbReference>
<feature type="domain" description="Kinesin motor" evidence="9">
    <location>
        <begin position="9"/>
        <end position="320"/>
    </location>
</feature>
<keyword evidence="2" id="KW-0963">Cytoplasm</keyword>
<keyword evidence="6" id="KW-0206">Cytoskeleton</keyword>
<evidence type="ECO:0000256" key="1">
    <source>
        <dbReference type="ARBA" id="ARBA00004245"/>
    </source>
</evidence>
<name>A0A915D946_9BILA</name>
<keyword evidence="3 7" id="KW-0547">Nucleotide-binding</keyword>
<dbReference type="SMART" id="SM00129">
    <property type="entry name" value="KISc"/>
    <property type="match status" value="1"/>
</dbReference>
<dbReference type="GO" id="GO:0005524">
    <property type="term" value="F:ATP binding"/>
    <property type="evidence" value="ECO:0007669"/>
    <property type="project" value="UniProtKB-UniRule"/>
</dbReference>